<comment type="function">
    <text evidence="9 10">Fluoride-specific ion channel. Important for reducing fluoride concentration in the cell, thus reducing its toxicity.</text>
</comment>
<evidence type="ECO:0000313" key="12">
    <source>
        <dbReference type="Proteomes" id="UP000638560"/>
    </source>
</evidence>
<dbReference type="Proteomes" id="UP000638560">
    <property type="component" value="Unassembled WGS sequence"/>
</dbReference>
<comment type="similarity">
    <text evidence="7 10">Belongs to the fluoride channel Fluc/FEX (TC 1.A.43) family.</text>
</comment>
<feature type="binding site" evidence="10">
    <location>
        <position position="73"/>
    </location>
    <ligand>
        <name>Na(+)</name>
        <dbReference type="ChEBI" id="CHEBI:29101"/>
        <note>structural</note>
    </ligand>
</feature>
<reference evidence="11 12" key="1">
    <citation type="submission" date="2020-11" db="EMBL/GenBank/DDBJ databases">
        <title>A novel isolate from a Black sea contaminated sediment with potential to produce alkanes: Plantactinospora alkalitolerans sp. nov.</title>
        <authorList>
            <person name="Carro L."/>
            <person name="Veyisoglu A."/>
            <person name="Guven K."/>
            <person name="Schumann P."/>
            <person name="Klenk H.-P."/>
            <person name="Sahin N."/>
        </authorList>
    </citation>
    <scope>NUCLEOTIDE SEQUENCE [LARGE SCALE GENOMIC DNA]</scope>
    <source>
        <strain evidence="11 12">S1510</strain>
    </source>
</reference>
<feature type="transmembrane region" description="Helical" evidence="10">
    <location>
        <begin position="62"/>
        <end position="83"/>
    </location>
</feature>
<dbReference type="Pfam" id="PF02537">
    <property type="entry name" value="CRCB"/>
    <property type="match status" value="1"/>
</dbReference>
<keyword evidence="10" id="KW-0915">Sodium</keyword>
<comment type="catalytic activity">
    <reaction evidence="8">
        <text>fluoride(in) = fluoride(out)</text>
        <dbReference type="Rhea" id="RHEA:76159"/>
        <dbReference type="ChEBI" id="CHEBI:17051"/>
    </reaction>
    <physiologicalReaction direction="left-to-right" evidence="8">
        <dbReference type="Rhea" id="RHEA:76160"/>
    </physiologicalReaction>
</comment>
<evidence type="ECO:0000256" key="1">
    <source>
        <dbReference type="ARBA" id="ARBA00004651"/>
    </source>
</evidence>
<keyword evidence="10" id="KW-0479">Metal-binding</keyword>
<dbReference type="EMBL" id="JADPUN010000065">
    <property type="protein sequence ID" value="MBF9128248.1"/>
    <property type="molecule type" value="Genomic_DNA"/>
</dbReference>
<dbReference type="PANTHER" id="PTHR28259:SF1">
    <property type="entry name" value="FLUORIDE EXPORT PROTEIN 1-RELATED"/>
    <property type="match status" value="1"/>
</dbReference>
<keyword evidence="12" id="KW-1185">Reference proteome</keyword>
<evidence type="ECO:0000256" key="10">
    <source>
        <dbReference type="HAMAP-Rule" id="MF_00454"/>
    </source>
</evidence>
<organism evidence="11 12">
    <name type="scientific">Plantactinospora alkalitolerans</name>
    <dbReference type="NCBI Taxonomy" id="2789879"/>
    <lineage>
        <taxon>Bacteria</taxon>
        <taxon>Bacillati</taxon>
        <taxon>Actinomycetota</taxon>
        <taxon>Actinomycetes</taxon>
        <taxon>Micromonosporales</taxon>
        <taxon>Micromonosporaceae</taxon>
        <taxon>Plantactinospora</taxon>
    </lineage>
</organism>
<keyword evidence="10" id="KW-0813">Transport</keyword>
<keyword evidence="10" id="KW-0406">Ion transport</keyword>
<evidence type="ECO:0000256" key="8">
    <source>
        <dbReference type="ARBA" id="ARBA00035585"/>
    </source>
</evidence>
<comment type="caution">
    <text evidence="11">The sequence shown here is derived from an EMBL/GenBank/DDBJ whole genome shotgun (WGS) entry which is preliminary data.</text>
</comment>
<evidence type="ECO:0000256" key="5">
    <source>
        <dbReference type="ARBA" id="ARBA00023136"/>
    </source>
</evidence>
<keyword evidence="3 10" id="KW-0812">Transmembrane</keyword>
<keyword evidence="4 10" id="KW-1133">Transmembrane helix</keyword>
<feature type="transmembrane region" description="Helical" evidence="10">
    <location>
        <begin position="95"/>
        <end position="115"/>
    </location>
</feature>
<gene>
    <name evidence="10" type="primary">fluC</name>
    <name evidence="10" type="synonym">crcB</name>
    <name evidence="11" type="ORF">I0C86_04450</name>
</gene>
<evidence type="ECO:0000256" key="7">
    <source>
        <dbReference type="ARBA" id="ARBA00035120"/>
    </source>
</evidence>
<feature type="transmembrane region" description="Helical" evidence="10">
    <location>
        <begin position="36"/>
        <end position="56"/>
    </location>
</feature>
<dbReference type="InterPro" id="IPR003691">
    <property type="entry name" value="FluC"/>
</dbReference>
<dbReference type="PANTHER" id="PTHR28259">
    <property type="entry name" value="FLUORIDE EXPORT PROTEIN 1-RELATED"/>
    <property type="match status" value="1"/>
</dbReference>
<evidence type="ECO:0000256" key="6">
    <source>
        <dbReference type="ARBA" id="ARBA00023303"/>
    </source>
</evidence>
<evidence type="ECO:0000256" key="2">
    <source>
        <dbReference type="ARBA" id="ARBA00022475"/>
    </source>
</evidence>
<keyword evidence="2 10" id="KW-1003">Cell membrane</keyword>
<dbReference type="RefSeq" id="WP_196199910.1">
    <property type="nucleotide sequence ID" value="NZ_JADPUN010000065.1"/>
</dbReference>
<proteinExistence type="inferred from homology"/>
<protein>
    <recommendedName>
        <fullName evidence="10">Fluoride-specific ion channel FluC</fullName>
    </recommendedName>
</protein>
<evidence type="ECO:0000256" key="9">
    <source>
        <dbReference type="ARBA" id="ARBA00049940"/>
    </source>
</evidence>
<accession>A0ABS0GPY1</accession>
<evidence type="ECO:0000256" key="3">
    <source>
        <dbReference type="ARBA" id="ARBA00022692"/>
    </source>
</evidence>
<evidence type="ECO:0000256" key="4">
    <source>
        <dbReference type="ARBA" id="ARBA00022989"/>
    </source>
</evidence>
<keyword evidence="6 10" id="KW-0407">Ion channel</keyword>
<sequence>MTWAMVLLGGAVGAVARFGVNWLVVRGSRPSPWATFTVNVVGSLLLGLLAGVGTALPGWVGTLVGTGFCGALTTYSTFGYETVRLAGTGPVGRGWALLNIVATLAVGLGVAALGWQLGRSF</sequence>
<comment type="activity regulation">
    <text evidence="10">Na(+) is not transported, but it plays an essential structural role and its presence is essential for fluoride channel function.</text>
</comment>
<feature type="transmembrane region" description="Helical" evidence="10">
    <location>
        <begin position="6"/>
        <end position="24"/>
    </location>
</feature>
<dbReference type="HAMAP" id="MF_00454">
    <property type="entry name" value="FluC"/>
    <property type="match status" value="1"/>
</dbReference>
<evidence type="ECO:0000313" key="11">
    <source>
        <dbReference type="EMBL" id="MBF9128248.1"/>
    </source>
</evidence>
<comment type="subcellular location">
    <subcellularLocation>
        <location evidence="1 10">Cell membrane</location>
        <topology evidence="1 10">Multi-pass membrane protein</topology>
    </subcellularLocation>
</comment>
<name>A0ABS0GPY1_9ACTN</name>
<keyword evidence="5 10" id="KW-0472">Membrane</keyword>
<feature type="binding site" evidence="10">
    <location>
        <position position="70"/>
    </location>
    <ligand>
        <name>Na(+)</name>
        <dbReference type="ChEBI" id="CHEBI:29101"/>
        <note>structural</note>
    </ligand>
</feature>